<dbReference type="RefSeq" id="WP_317728789.1">
    <property type="nucleotide sequence ID" value="NZ_JAWLLC010000038.1"/>
</dbReference>
<evidence type="ECO:0000313" key="3">
    <source>
        <dbReference type="EMBL" id="MDV7015672.1"/>
    </source>
</evidence>
<feature type="chain" id="PRO_5042016771" evidence="1">
    <location>
        <begin position="28"/>
        <end position="112"/>
    </location>
</feature>
<evidence type="ECO:0000256" key="1">
    <source>
        <dbReference type="SAM" id="SignalP"/>
    </source>
</evidence>
<gene>
    <name evidence="3" type="ORF">R4F53_25720</name>
</gene>
<name>A0AAE4UEA4_MYCIT</name>
<evidence type="ECO:0000259" key="2">
    <source>
        <dbReference type="Pfam" id="PF05305"/>
    </source>
</evidence>
<feature type="domain" description="DUF732" evidence="2">
    <location>
        <begin position="43"/>
        <end position="111"/>
    </location>
</feature>
<feature type="signal peptide" evidence="1">
    <location>
        <begin position="1"/>
        <end position="27"/>
    </location>
</feature>
<comment type="caution">
    <text evidence="3">The sequence shown here is derived from an EMBL/GenBank/DDBJ whole genome shotgun (WGS) entry which is preliminary data.</text>
</comment>
<organism evidence="3 4">
    <name type="scientific">Mycobacterium intracellulare</name>
    <dbReference type="NCBI Taxonomy" id="1767"/>
    <lineage>
        <taxon>Bacteria</taxon>
        <taxon>Bacillati</taxon>
        <taxon>Actinomycetota</taxon>
        <taxon>Actinomycetes</taxon>
        <taxon>Mycobacteriales</taxon>
        <taxon>Mycobacteriaceae</taxon>
        <taxon>Mycobacterium</taxon>
        <taxon>Mycobacterium avium complex (MAC)</taxon>
    </lineage>
</organism>
<proteinExistence type="predicted"/>
<dbReference type="Pfam" id="PF05305">
    <property type="entry name" value="DUF732"/>
    <property type="match status" value="1"/>
</dbReference>
<sequence length="112" mass="11869">MFFRAILFALYASTIAASLGFAAPAQADCSNLRDSSCSRGELTFLQILQQHGFDVSGSKAGNLIAVGKSTCADSQSGDTMTAVRNLWQSNNGNISMQDAALIVTAARPYLCR</sequence>
<evidence type="ECO:0000313" key="4">
    <source>
        <dbReference type="Proteomes" id="UP001187143"/>
    </source>
</evidence>
<reference evidence="3" key="1">
    <citation type="submission" date="2023-10" db="EMBL/GenBank/DDBJ databases">
        <title>Characterization and genome sequence of Mycobacterium intracellulare ABSURDO, a novel pathogenic isolate with three colony morphotypes that vary in growth and acid-fastness.</title>
        <authorList>
            <person name="Jude B.A."/>
            <person name="Robinson R.T."/>
        </authorList>
    </citation>
    <scope>NUCLEOTIDE SEQUENCE</scope>
    <source>
        <strain evidence="3">ABSURDO Component B</strain>
    </source>
</reference>
<dbReference type="EMBL" id="JAWLLD010000046">
    <property type="protein sequence ID" value="MDV7015672.1"/>
    <property type="molecule type" value="Genomic_DNA"/>
</dbReference>
<dbReference type="AlphaFoldDB" id="A0AAE4UEA4"/>
<dbReference type="Proteomes" id="UP001187143">
    <property type="component" value="Unassembled WGS sequence"/>
</dbReference>
<dbReference type="InterPro" id="IPR007969">
    <property type="entry name" value="DUF732"/>
</dbReference>
<accession>A0AAE4UEA4</accession>
<protein>
    <submittedName>
        <fullName evidence="3">DUF732 domain-containing protein</fullName>
    </submittedName>
</protein>
<keyword evidence="1" id="KW-0732">Signal</keyword>